<evidence type="ECO:0000256" key="1">
    <source>
        <dbReference type="SAM" id="SignalP"/>
    </source>
</evidence>
<dbReference type="EMBL" id="JASWJB010000090">
    <property type="protein sequence ID" value="KAK2599111.1"/>
    <property type="molecule type" value="Genomic_DNA"/>
</dbReference>
<dbReference type="AlphaFoldDB" id="A0AAJ0CS85"/>
<keyword evidence="1" id="KW-0732">Signal</keyword>
<gene>
    <name evidence="2" type="ORF">QQS21_005452</name>
</gene>
<comment type="caution">
    <text evidence="2">The sequence shown here is derived from an EMBL/GenBank/DDBJ whole genome shotgun (WGS) entry which is preliminary data.</text>
</comment>
<dbReference type="Proteomes" id="UP001251528">
    <property type="component" value="Unassembled WGS sequence"/>
</dbReference>
<evidence type="ECO:0000313" key="2">
    <source>
        <dbReference type="EMBL" id="KAK2599111.1"/>
    </source>
</evidence>
<keyword evidence="3" id="KW-1185">Reference proteome</keyword>
<proteinExistence type="predicted"/>
<reference evidence="2" key="1">
    <citation type="submission" date="2023-06" db="EMBL/GenBank/DDBJ databases">
        <title>Conoideocrella luteorostrata (Hypocreales: Clavicipitaceae), a potential biocontrol fungus for elongate hemlock scale in United States Christmas tree production areas.</title>
        <authorList>
            <person name="Barrett H."/>
            <person name="Lovett B."/>
            <person name="Macias A.M."/>
            <person name="Stajich J.E."/>
            <person name="Kasson M.T."/>
        </authorList>
    </citation>
    <scope>NUCLEOTIDE SEQUENCE</scope>
    <source>
        <strain evidence="2">ARSEF 14590</strain>
    </source>
</reference>
<organism evidence="2 3">
    <name type="scientific">Conoideocrella luteorostrata</name>
    <dbReference type="NCBI Taxonomy" id="1105319"/>
    <lineage>
        <taxon>Eukaryota</taxon>
        <taxon>Fungi</taxon>
        <taxon>Dikarya</taxon>
        <taxon>Ascomycota</taxon>
        <taxon>Pezizomycotina</taxon>
        <taxon>Sordariomycetes</taxon>
        <taxon>Hypocreomycetidae</taxon>
        <taxon>Hypocreales</taxon>
        <taxon>Clavicipitaceae</taxon>
        <taxon>Conoideocrella</taxon>
    </lineage>
</organism>
<accession>A0AAJ0CS85</accession>
<feature type="signal peptide" evidence="1">
    <location>
        <begin position="1"/>
        <end position="17"/>
    </location>
</feature>
<sequence>MKFTALLIVASAIGVQCATTTSTAATSAVTKATDKATTTAASQSGSKSTAVATTTSKAGVPRNAAVPGAGLAALLAVGAYVA</sequence>
<protein>
    <submittedName>
        <fullName evidence="2">Uncharacterized protein</fullName>
    </submittedName>
</protein>
<evidence type="ECO:0000313" key="3">
    <source>
        <dbReference type="Proteomes" id="UP001251528"/>
    </source>
</evidence>
<name>A0AAJ0CS85_9HYPO</name>
<feature type="chain" id="PRO_5042562108" evidence="1">
    <location>
        <begin position="18"/>
        <end position="82"/>
    </location>
</feature>